<sequence length="167" mass="18943">MRVSLIAAMARNQVIGRNNQLPWRLPADLKHFKQLTMGKPLIMGRKTFESIGKPLPGRTNIVVTRDEDFAADGVIVVHTLNAALAEAEKHLDESEEAMVMGGANIYYQYLPRADRMYLTLVEVEVAGDAHFPVYVPDEWELTEATRHDPDDKNPYAYQFLVFDRVPT</sequence>
<dbReference type="Pfam" id="PF00186">
    <property type="entry name" value="DHFR_1"/>
    <property type="match status" value="1"/>
</dbReference>
<dbReference type="PIRSF" id="PIRSF000194">
    <property type="entry name" value="DHFR"/>
    <property type="match status" value="1"/>
</dbReference>
<dbReference type="Proteomes" id="UP000427716">
    <property type="component" value="Chromosome"/>
</dbReference>
<proteinExistence type="inferred from homology"/>
<dbReference type="EC" id="1.5.1.3" evidence="3 8"/>
<comment type="similarity">
    <text evidence="2 8 9">Belongs to the dihydrofolate reductase family.</text>
</comment>
<dbReference type="GO" id="GO:0070401">
    <property type="term" value="F:NADP+ binding"/>
    <property type="evidence" value="ECO:0007669"/>
    <property type="project" value="UniProtKB-ARBA"/>
</dbReference>
<dbReference type="AlphaFoldDB" id="A0A6I6D3F8"/>
<dbReference type="GO" id="GO:0046452">
    <property type="term" value="P:dihydrofolate metabolic process"/>
    <property type="evidence" value="ECO:0007669"/>
    <property type="project" value="TreeGrafter"/>
</dbReference>
<dbReference type="GO" id="GO:0005829">
    <property type="term" value="C:cytosol"/>
    <property type="evidence" value="ECO:0007669"/>
    <property type="project" value="TreeGrafter"/>
</dbReference>
<dbReference type="PANTHER" id="PTHR48069">
    <property type="entry name" value="DIHYDROFOLATE REDUCTASE"/>
    <property type="match status" value="1"/>
</dbReference>
<keyword evidence="6 8" id="KW-0560">Oxidoreductase</keyword>
<dbReference type="InterPro" id="IPR012259">
    <property type="entry name" value="DHFR"/>
</dbReference>
<protein>
    <recommendedName>
        <fullName evidence="3 8">Dihydrofolate reductase</fullName>
        <ecNumber evidence="3 8">1.5.1.3</ecNumber>
    </recommendedName>
</protein>
<keyword evidence="4 8" id="KW-0554">One-carbon metabolism</keyword>
<dbReference type="InterPro" id="IPR001796">
    <property type="entry name" value="DHFR_dom"/>
</dbReference>
<reference evidence="11 12" key="1">
    <citation type="submission" date="2019-11" db="EMBL/GenBank/DDBJ databases">
        <authorList>
            <person name="Zhang J."/>
            <person name="Sun C."/>
        </authorList>
    </citation>
    <scope>NUCLEOTIDE SEQUENCE [LARGE SCALE GENOMIC DNA]</scope>
    <source>
        <strain evidence="12">sp2</strain>
    </source>
</reference>
<evidence type="ECO:0000256" key="7">
    <source>
        <dbReference type="ARBA" id="ARBA00025067"/>
    </source>
</evidence>
<dbReference type="Gene3D" id="3.40.430.10">
    <property type="entry name" value="Dihydrofolate Reductase, subunit A"/>
    <property type="match status" value="1"/>
</dbReference>
<dbReference type="PRINTS" id="PR00070">
    <property type="entry name" value="DHFR"/>
</dbReference>
<evidence type="ECO:0000256" key="8">
    <source>
        <dbReference type="PIRNR" id="PIRNR000194"/>
    </source>
</evidence>
<evidence type="ECO:0000256" key="3">
    <source>
        <dbReference type="ARBA" id="ARBA00012856"/>
    </source>
</evidence>
<evidence type="ECO:0000313" key="11">
    <source>
        <dbReference type="EMBL" id="QGT78124.1"/>
    </source>
</evidence>
<comment type="function">
    <text evidence="7 8">Key enzyme in folate metabolism. Catalyzes an essential reaction for de novo glycine and purine synthesis, and for DNA precursor synthesis.</text>
</comment>
<evidence type="ECO:0000256" key="5">
    <source>
        <dbReference type="ARBA" id="ARBA00022857"/>
    </source>
</evidence>
<dbReference type="PROSITE" id="PS00075">
    <property type="entry name" value="DHFR_1"/>
    <property type="match status" value="1"/>
</dbReference>
<dbReference type="NCBIfam" id="NF008037">
    <property type="entry name" value="PRK10769.1"/>
    <property type="match status" value="1"/>
</dbReference>
<keyword evidence="5 8" id="KW-0521">NADP</keyword>
<keyword evidence="12" id="KW-1185">Reference proteome</keyword>
<dbReference type="PROSITE" id="PS51330">
    <property type="entry name" value="DHFR_2"/>
    <property type="match status" value="1"/>
</dbReference>
<dbReference type="GO" id="GO:0006730">
    <property type="term" value="P:one-carbon metabolic process"/>
    <property type="evidence" value="ECO:0007669"/>
    <property type="project" value="UniProtKB-KW"/>
</dbReference>
<feature type="domain" description="DHFR" evidence="10">
    <location>
        <begin position="2"/>
        <end position="164"/>
    </location>
</feature>
<dbReference type="GO" id="GO:0004146">
    <property type="term" value="F:dihydrofolate reductase activity"/>
    <property type="evidence" value="ECO:0007669"/>
    <property type="project" value="UniProtKB-EC"/>
</dbReference>
<name>A0A6I6D3F8_9GAMM</name>
<dbReference type="InterPro" id="IPR017925">
    <property type="entry name" value="DHFR_CS"/>
</dbReference>
<organism evidence="11 12">
    <name type="scientific">Guyparkeria halophila</name>
    <dbReference type="NCBI Taxonomy" id="47960"/>
    <lineage>
        <taxon>Bacteria</taxon>
        <taxon>Pseudomonadati</taxon>
        <taxon>Pseudomonadota</taxon>
        <taxon>Gammaproteobacteria</taxon>
        <taxon>Chromatiales</taxon>
        <taxon>Thioalkalibacteraceae</taxon>
        <taxon>Guyparkeria</taxon>
    </lineage>
</organism>
<dbReference type="EMBL" id="CP046415">
    <property type="protein sequence ID" value="QGT78124.1"/>
    <property type="molecule type" value="Genomic_DNA"/>
</dbReference>
<dbReference type="UniPathway" id="UPA00077">
    <property type="reaction ID" value="UER00158"/>
</dbReference>
<evidence type="ECO:0000256" key="1">
    <source>
        <dbReference type="ARBA" id="ARBA00004903"/>
    </source>
</evidence>
<accession>A0A6I6D3F8</accession>
<dbReference type="CDD" id="cd00209">
    <property type="entry name" value="DHFR"/>
    <property type="match status" value="1"/>
</dbReference>
<dbReference type="FunFam" id="3.40.430.10:FF:000001">
    <property type="entry name" value="Dihydrofolate reductase"/>
    <property type="match status" value="1"/>
</dbReference>
<gene>
    <name evidence="11" type="primary">folA</name>
    <name evidence="11" type="ORF">GM160_03995</name>
</gene>
<evidence type="ECO:0000259" key="10">
    <source>
        <dbReference type="PROSITE" id="PS51330"/>
    </source>
</evidence>
<dbReference type="PANTHER" id="PTHR48069:SF3">
    <property type="entry name" value="DIHYDROFOLATE REDUCTASE"/>
    <property type="match status" value="1"/>
</dbReference>
<dbReference type="KEGG" id="ghl:GM160_03995"/>
<dbReference type="GO" id="GO:0046655">
    <property type="term" value="P:folic acid metabolic process"/>
    <property type="evidence" value="ECO:0007669"/>
    <property type="project" value="TreeGrafter"/>
</dbReference>
<evidence type="ECO:0000256" key="2">
    <source>
        <dbReference type="ARBA" id="ARBA00009539"/>
    </source>
</evidence>
<dbReference type="GO" id="GO:0046654">
    <property type="term" value="P:tetrahydrofolate biosynthetic process"/>
    <property type="evidence" value="ECO:0007669"/>
    <property type="project" value="UniProtKB-UniPathway"/>
</dbReference>
<dbReference type="InterPro" id="IPR024072">
    <property type="entry name" value="DHFR-like_dom_sf"/>
</dbReference>
<comment type="catalytic activity">
    <reaction evidence="8">
        <text>(6S)-5,6,7,8-tetrahydrofolate + NADP(+) = 7,8-dihydrofolate + NADPH + H(+)</text>
        <dbReference type="Rhea" id="RHEA:15009"/>
        <dbReference type="ChEBI" id="CHEBI:15378"/>
        <dbReference type="ChEBI" id="CHEBI:57451"/>
        <dbReference type="ChEBI" id="CHEBI:57453"/>
        <dbReference type="ChEBI" id="CHEBI:57783"/>
        <dbReference type="ChEBI" id="CHEBI:58349"/>
        <dbReference type="EC" id="1.5.1.3"/>
    </reaction>
</comment>
<evidence type="ECO:0000256" key="4">
    <source>
        <dbReference type="ARBA" id="ARBA00022563"/>
    </source>
</evidence>
<evidence type="ECO:0000256" key="9">
    <source>
        <dbReference type="RuleBase" id="RU004474"/>
    </source>
</evidence>
<evidence type="ECO:0000256" key="6">
    <source>
        <dbReference type="ARBA" id="ARBA00023002"/>
    </source>
</evidence>
<dbReference type="RefSeq" id="WP_136865903.1">
    <property type="nucleotide sequence ID" value="NZ_CP046415.1"/>
</dbReference>
<comment type="pathway">
    <text evidence="1 8">Cofactor biosynthesis; tetrahydrofolate biosynthesis; 5,6,7,8-tetrahydrofolate from 7,8-dihydrofolate: step 1/1.</text>
</comment>
<dbReference type="SUPFAM" id="SSF53597">
    <property type="entry name" value="Dihydrofolate reductase-like"/>
    <property type="match status" value="1"/>
</dbReference>
<evidence type="ECO:0000313" key="12">
    <source>
        <dbReference type="Proteomes" id="UP000427716"/>
    </source>
</evidence>